<keyword evidence="1" id="KW-0472">Membrane</keyword>
<dbReference type="EMBL" id="UXEP01000019">
    <property type="protein sequence ID" value="VDC42944.1"/>
    <property type="molecule type" value="Genomic_DNA"/>
</dbReference>
<name>A0A3P5YA99_STRCB</name>
<protein>
    <submittedName>
        <fullName evidence="2">Uncharacterized protein</fullName>
    </submittedName>
</protein>
<proteinExistence type="predicted"/>
<organism evidence="2 3">
    <name type="scientific">Streptococcus canis</name>
    <dbReference type="NCBI Taxonomy" id="1329"/>
    <lineage>
        <taxon>Bacteria</taxon>
        <taxon>Bacillati</taxon>
        <taxon>Bacillota</taxon>
        <taxon>Bacilli</taxon>
        <taxon>Lactobacillales</taxon>
        <taxon>Streptococcaceae</taxon>
        <taxon>Streptococcus</taxon>
    </lineage>
</organism>
<keyword evidence="1" id="KW-0812">Transmembrane</keyword>
<dbReference type="Proteomes" id="UP000280759">
    <property type="component" value="Unassembled WGS sequence"/>
</dbReference>
<dbReference type="RefSeq" id="WP_125074468.1">
    <property type="nucleotide sequence ID" value="NZ_BJOW01000021.1"/>
</dbReference>
<evidence type="ECO:0000256" key="1">
    <source>
        <dbReference type="SAM" id="Phobius"/>
    </source>
</evidence>
<sequence>MNISKDTELQFNYLFEKLLEKLPSVNSNKDYWFVRAQRGLFFKSFLSGGYIAIGWNHITFDDLDNLDEDSVKRKIKEFDKNIEKPGSAYNQMMKFTYSINVGDIVIVPSEAPNDFLVGEVTSRPYTETEENIESASNVCPFNKRIKVHWLGTIANRDIDPQLYKLIYSGHTITDANAYKKFINRGLYDAYIDEDFMSVTFKVQQESNIDVFEYTTFLHTLTQMIKIIEKSTKPGDKKVILRTNVQSSGPVEFLGDPMTLAVLLTFVLVFAGGFAFKHHIKKNGAEIEVDLKGAKIKAKLNSDGDEAIKKAQANKINAEAIALLVEKGLSPELEDATAQLKIKSPEVATKIICDELLESPEKDE</sequence>
<keyword evidence="3" id="KW-1185">Reference proteome</keyword>
<evidence type="ECO:0000313" key="3">
    <source>
        <dbReference type="Proteomes" id="UP000280759"/>
    </source>
</evidence>
<dbReference type="AlphaFoldDB" id="A0A3P5YA99"/>
<gene>
    <name evidence="2" type="ORF">FMV2238Y02_14190</name>
</gene>
<reference evidence="2 3" key="1">
    <citation type="submission" date="2018-10" db="EMBL/GenBank/DDBJ databases">
        <authorList>
            <consortium name="Molecular Microbiology and Infection Unit (UMMI)"/>
            <person name="Machado M."/>
        </authorList>
    </citation>
    <scope>NUCLEOTIDE SEQUENCE [LARGE SCALE GENOMIC DNA]</scope>
    <source>
        <strain evidence="2">FMV2238.02</strain>
    </source>
</reference>
<keyword evidence="1" id="KW-1133">Transmembrane helix</keyword>
<evidence type="ECO:0000313" key="2">
    <source>
        <dbReference type="EMBL" id="VDC42944.1"/>
    </source>
</evidence>
<feature type="transmembrane region" description="Helical" evidence="1">
    <location>
        <begin position="257"/>
        <end position="275"/>
    </location>
</feature>
<accession>A0A3P5YA99</accession>